<evidence type="ECO:0000313" key="2">
    <source>
        <dbReference type="EMBL" id="CAL1370595.1"/>
    </source>
</evidence>
<dbReference type="PANTHER" id="PTHR11439">
    <property type="entry name" value="GAG-POL-RELATED RETROTRANSPOSON"/>
    <property type="match status" value="1"/>
</dbReference>
<sequence>MFMISSWGDSKKDIEQVKAALTKEFKIKLLGPLKYFLGLDVSRTLNVLDVCQRKYCLELLKDTRHLEPKGCKTPIDTEVRLTSKGTLLENAEGYKRLVGRLHYLTITRLDTTFTVHQLCQYQKTPCVEHMQAAYRVLRYMKPSPDQEIHFRNEAELTMSGYSDSGWASCSVTLRSITRYCTMFGSSLITWKTKKHNIVSRSSSEAEYEAFTLGV</sequence>
<dbReference type="CDD" id="cd09272">
    <property type="entry name" value="RNase_HI_RT_Ty1"/>
    <property type="match status" value="1"/>
</dbReference>
<reference evidence="2 3" key="1">
    <citation type="submission" date="2024-04" db="EMBL/GenBank/DDBJ databases">
        <authorList>
            <person name="Fracassetti M."/>
        </authorList>
    </citation>
    <scope>NUCLEOTIDE SEQUENCE [LARGE SCALE GENOMIC DNA]</scope>
</reference>
<dbReference type="PANTHER" id="PTHR11439:SF511">
    <property type="match status" value="1"/>
</dbReference>
<dbReference type="Pfam" id="PF07727">
    <property type="entry name" value="RVT_2"/>
    <property type="match status" value="1"/>
</dbReference>
<keyword evidence="3" id="KW-1185">Reference proteome</keyword>
<dbReference type="EMBL" id="OZ034815">
    <property type="protein sequence ID" value="CAL1370595.1"/>
    <property type="molecule type" value="Genomic_DNA"/>
</dbReference>
<protein>
    <recommendedName>
        <fullName evidence="1">Reverse transcriptase Ty1/copia-type domain-containing protein</fullName>
    </recommendedName>
</protein>
<evidence type="ECO:0000259" key="1">
    <source>
        <dbReference type="Pfam" id="PF07727"/>
    </source>
</evidence>
<dbReference type="AlphaFoldDB" id="A0AAV2D9P4"/>
<name>A0AAV2D9P4_9ROSI</name>
<gene>
    <name evidence="2" type="ORF">LTRI10_LOCUS12711</name>
</gene>
<accession>A0AAV2D9P4</accession>
<evidence type="ECO:0000313" key="3">
    <source>
        <dbReference type="Proteomes" id="UP001497516"/>
    </source>
</evidence>
<feature type="domain" description="Reverse transcriptase Ty1/copia-type" evidence="1">
    <location>
        <begin position="9"/>
        <end position="75"/>
    </location>
</feature>
<dbReference type="InterPro" id="IPR013103">
    <property type="entry name" value="RVT_2"/>
</dbReference>
<proteinExistence type="predicted"/>
<dbReference type="Proteomes" id="UP001497516">
    <property type="component" value="Chromosome 2"/>
</dbReference>
<organism evidence="2 3">
    <name type="scientific">Linum trigynum</name>
    <dbReference type="NCBI Taxonomy" id="586398"/>
    <lineage>
        <taxon>Eukaryota</taxon>
        <taxon>Viridiplantae</taxon>
        <taxon>Streptophyta</taxon>
        <taxon>Embryophyta</taxon>
        <taxon>Tracheophyta</taxon>
        <taxon>Spermatophyta</taxon>
        <taxon>Magnoliopsida</taxon>
        <taxon>eudicotyledons</taxon>
        <taxon>Gunneridae</taxon>
        <taxon>Pentapetalae</taxon>
        <taxon>rosids</taxon>
        <taxon>fabids</taxon>
        <taxon>Malpighiales</taxon>
        <taxon>Linaceae</taxon>
        <taxon>Linum</taxon>
    </lineage>
</organism>